<dbReference type="STRING" id="1202785.A946_09190"/>
<dbReference type="EMBL" id="JQNX01000007">
    <property type="protein sequence ID" value="KIE58077.1"/>
    <property type="molecule type" value="Genomic_DNA"/>
</dbReference>
<dbReference type="EMBL" id="CP037899">
    <property type="protein sequence ID" value="QDQ41610.1"/>
    <property type="molecule type" value="Genomic_DNA"/>
</dbReference>
<organism evidence="7 9">
    <name type="scientific">Methylacidiphilum kamchatkense Kam1</name>
    <dbReference type="NCBI Taxonomy" id="1202785"/>
    <lineage>
        <taxon>Bacteria</taxon>
        <taxon>Pseudomonadati</taxon>
        <taxon>Verrucomicrobiota</taxon>
        <taxon>Methylacidiphilae</taxon>
        <taxon>Methylacidiphilales</taxon>
        <taxon>Methylacidiphilaceae</taxon>
        <taxon>Methylacidiphilum (ex Ratnadevi et al. 2023)</taxon>
    </lineage>
</organism>
<protein>
    <submittedName>
        <fullName evidence="6 7">Cytochrome C</fullName>
    </submittedName>
</protein>
<dbReference type="GO" id="GO:0009055">
    <property type="term" value="F:electron transfer activity"/>
    <property type="evidence" value="ECO:0007669"/>
    <property type="project" value="InterPro"/>
</dbReference>
<dbReference type="PANTHER" id="PTHR40394">
    <property type="entry name" value="LIPOPROTEIN-RELATED"/>
    <property type="match status" value="1"/>
</dbReference>
<keyword evidence="2 4" id="KW-0479">Metal-binding</keyword>
<dbReference type="Proteomes" id="UP000315925">
    <property type="component" value="Chromosome"/>
</dbReference>
<evidence type="ECO:0000259" key="5">
    <source>
        <dbReference type="PROSITE" id="PS51007"/>
    </source>
</evidence>
<dbReference type="Pfam" id="PF13442">
    <property type="entry name" value="Cytochrome_CBB3"/>
    <property type="match status" value="1"/>
</dbReference>
<dbReference type="GO" id="GO:0046872">
    <property type="term" value="F:metal ion binding"/>
    <property type="evidence" value="ECO:0007669"/>
    <property type="project" value="UniProtKB-KW"/>
</dbReference>
<evidence type="ECO:0000256" key="1">
    <source>
        <dbReference type="ARBA" id="ARBA00022617"/>
    </source>
</evidence>
<sequence>MRYFFYICFLLVITVIATAGLRGWKSPKPPLEIFPDMVRQLKVKEQAYSIFFPDGMAARMPVSGTVCWEEPVENPYLSTGIIGEQWGEGFPIALSIDTLKKGKENFEIYCSACHGLAGYGNGIATRFNLFGVPNYHQDHTRELPDGQIFYIISHGQGMMLGYGANLSVEERWAIVAYIRALQKSQNVPFDLLPEEKKQILKEIQHE</sequence>
<evidence type="ECO:0000313" key="7">
    <source>
        <dbReference type="EMBL" id="QDQ41610.1"/>
    </source>
</evidence>
<dbReference type="SUPFAM" id="SSF46626">
    <property type="entry name" value="Cytochrome c"/>
    <property type="match status" value="1"/>
</dbReference>
<dbReference type="OrthoDB" id="9773456at2"/>
<dbReference type="Proteomes" id="UP000031594">
    <property type="component" value="Unassembled WGS sequence"/>
</dbReference>
<reference evidence="6 8" key="1">
    <citation type="submission" date="2014-08" db="EMBL/GenBank/DDBJ databases">
        <title>Methylacidiphilum kamchatkense strain Kam1 draft genome sequence.</title>
        <authorList>
            <person name="Birkeland N.-K."/>
            <person name="Erikstad H.A."/>
        </authorList>
    </citation>
    <scope>NUCLEOTIDE SEQUENCE [LARGE SCALE GENOMIC DNA]</scope>
    <source>
        <strain evidence="6 8">Kam1</strain>
    </source>
</reference>
<evidence type="ECO:0000313" key="8">
    <source>
        <dbReference type="Proteomes" id="UP000031594"/>
    </source>
</evidence>
<dbReference type="GO" id="GO:0020037">
    <property type="term" value="F:heme binding"/>
    <property type="evidence" value="ECO:0007669"/>
    <property type="project" value="InterPro"/>
</dbReference>
<dbReference type="InterPro" id="IPR036909">
    <property type="entry name" value="Cyt_c-like_dom_sf"/>
</dbReference>
<keyword evidence="1 4" id="KW-0349">Heme</keyword>
<evidence type="ECO:0000256" key="2">
    <source>
        <dbReference type="ARBA" id="ARBA00022723"/>
    </source>
</evidence>
<dbReference type="PROSITE" id="PS51007">
    <property type="entry name" value="CYTC"/>
    <property type="match status" value="1"/>
</dbReference>
<dbReference type="InterPro" id="IPR009056">
    <property type="entry name" value="Cyt_c-like_dom"/>
</dbReference>
<dbReference type="PANTHER" id="PTHR40394:SF2">
    <property type="entry name" value="QUINOL:CYTOCHROME C OXIDOREDUCTASE MEMBRANE PROTEIN"/>
    <property type="match status" value="1"/>
</dbReference>
<evidence type="ECO:0000256" key="3">
    <source>
        <dbReference type="ARBA" id="ARBA00023004"/>
    </source>
</evidence>
<gene>
    <name evidence="6" type="ORF">A946_09190</name>
    <name evidence="7" type="ORF">kam1_359</name>
</gene>
<reference evidence="7" key="2">
    <citation type="journal article" date="2019" name="BMC Genomics">
        <title>Complete genome sequence analysis of the thermoacidophilic verrucomicrobial methanotroph 'Candidatus Methylacidiphilum kamchatkense' strain Kam1 and comparison with its closest relatives.</title>
        <authorList>
            <person name="Kruse T."/>
            <person name="Ratnadevi C.M."/>
            <person name="Erikstad H.A."/>
            <person name="Birkeland N.K."/>
        </authorList>
    </citation>
    <scope>NUCLEOTIDE SEQUENCE</scope>
    <source>
        <strain evidence="7">Kam1</strain>
    </source>
</reference>
<dbReference type="RefSeq" id="WP_039721931.1">
    <property type="nucleotide sequence ID" value="NZ_CP037899.1"/>
</dbReference>
<dbReference type="Gene3D" id="1.10.760.10">
    <property type="entry name" value="Cytochrome c-like domain"/>
    <property type="match status" value="1"/>
</dbReference>
<evidence type="ECO:0000313" key="6">
    <source>
        <dbReference type="EMBL" id="KIE58077.1"/>
    </source>
</evidence>
<keyword evidence="3 4" id="KW-0408">Iron</keyword>
<reference evidence="9" key="3">
    <citation type="submission" date="2019-03" db="EMBL/GenBank/DDBJ databases">
        <title>Complete genome of Methylacidiphilum kamchatkense Kam1.</title>
        <authorList>
            <person name="Kruse T."/>
            <person name="Murarilal Ratnadevi C."/>
            <person name="Erikstad H.-A."/>
            <person name="Birkeland N.-K."/>
        </authorList>
    </citation>
    <scope>NUCLEOTIDE SEQUENCE [LARGE SCALE GENOMIC DNA]</scope>
    <source>
        <strain evidence="9">kam1</strain>
    </source>
</reference>
<evidence type="ECO:0000256" key="4">
    <source>
        <dbReference type="PROSITE-ProRule" id="PRU00433"/>
    </source>
</evidence>
<name>A0A0C1RJ18_9BACT</name>
<dbReference type="KEGG" id="mkc:kam1_359"/>
<evidence type="ECO:0000313" key="9">
    <source>
        <dbReference type="Proteomes" id="UP000315925"/>
    </source>
</evidence>
<proteinExistence type="predicted"/>
<feature type="domain" description="Cytochrome c" evidence="5">
    <location>
        <begin position="97"/>
        <end position="182"/>
    </location>
</feature>
<keyword evidence="8" id="KW-1185">Reference proteome</keyword>
<accession>A0A0C1RJ18</accession>
<dbReference type="AlphaFoldDB" id="A0A0C1RJ18"/>